<dbReference type="InterPro" id="IPR006597">
    <property type="entry name" value="Sel1-like"/>
</dbReference>
<dbReference type="AlphaFoldDB" id="A0A6S6THH7"/>
<evidence type="ECO:0000256" key="11">
    <source>
        <dbReference type="SAM" id="Phobius"/>
    </source>
</evidence>
<organism evidence="12">
    <name type="scientific">uncultured Sulfurovum sp</name>
    <dbReference type="NCBI Taxonomy" id="269237"/>
    <lineage>
        <taxon>Bacteria</taxon>
        <taxon>Pseudomonadati</taxon>
        <taxon>Campylobacterota</taxon>
        <taxon>Epsilonproteobacteria</taxon>
        <taxon>Campylobacterales</taxon>
        <taxon>Sulfurovaceae</taxon>
        <taxon>Sulfurovum</taxon>
        <taxon>environmental samples</taxon>
    </lineage>
</organism>
<keyword evidence="8" id="KW-0802">TPR repeat</keyword>
<dbReference type="GO" id="GO:0005576">
    <property type="term" value="C:extracellular region"/>
    <property type="evidence" value="ECO:0007669"/>
    <property type="project" value="UniProtKB-SubCell"/>
</dbReference>
<evidence type="ECO:0000256" key="9">
    <source>
        <dbReference type="ARBA" id="ARBA00023157"/>
    </source>
</evidence>
<evidence type="ECO:0000256" key="4">
    <source>
        <dbReference type="ARBA" id="ARBA00012865"/>
    </source>
</evidence>
<keyword evidence="11" id="KW-1133">Transmembrane helix</keyword>
<evidence type="ECO:0000256" key="2">
    <source>
        <dbReference type="ARBA" id="ARBA00004613"/>
    </source>
</evidence>
<keyword evidence="9" id="KW-1015">Disulfide bond</keyword>
<comment type="subcellular location">
    <subcellularLocation>
        <location evidence="2">Secreted</location>
    </subcellularLocation>
</comment>
<evidence type="ECO:0000256" key="1">
    <source>
        <dbReference type="ARBA" id="ARBA00001526"/>
    </source>
</evidence>
<comment type="catalytic activity">
    <reaction evidence="1">
        <text>a beta-lactam + H2O = a substituted beta-amino acid</text>
        <dbReference type="Rhea" id="RHEA:20401"/>
        <dbReference type="ChEBI" id="CHEBI:15377"/>
        <dbReference type="ChEBI" id="CHEBI:35627"/>
        <dbReference type="ChEBI" id="CHEBI:140347"/>
        <dbReference type="EC" id="3.5.2.6"/>
    </reaction>
</comment>
<dbReference type="Gene3D" id="1.25.40.10">
    <property type="entry name" value="Tetratricopeptide repeat domain"/>
    <property type="match status" value="2"/>
</dbReference>
<dbReference type="EMBL" id="CACVAZ010000132">
    <property type="protein sequence ID" value="CAA6820332.1"/>
    <property type="molecule type" value="Genomic_DNA"/>
</dbReference>
<dbReference type="GO" id="GO:0046677">
    <property type="term" value="P:response to antibiotic"/>
    <property type="evidence" value="ECO:0007669"/>
    <property type="project" value="UniProtKB-KW"/>
</dbReference>
<reference evidence="12" key="1">
    <citation type="submission" date="2020-01" db="EMBL/GenBank/DDBJ databases">
        <authorList>
            <person name="Meier V. D."/>
            <person name="Meier V D."/>
        </authorList>
    </citation>
    <scope>NUCLEOTIDE SEQUENCE</scope>
    <source>
        <strain evidence="12">HLG_WM_MAG_02</strain>
    </source>
</reference>
<dbReference type="SUPFAM" id="SSF81901">
    <property type="entry name" value="HCP-like"/>
    <property type="match status" value="2"/>
</dbReference>
<keyword evidence="7" id="KW-0378">Hydrolase</keyword>
<keyword evidence="5" id="KW-0964">Secreted</keyword>
<evidence type="ECO:0000313" key="12">
    <source>
        <dbReference type="EMBL" id="CAA6820332.1"/>
    </source>
</evidence>
<protein>
    <recommendedName>
        <fullName evidence="4">beta-lactamase</fullName>
        <ecNumber evidence="4">3.5.2.6</ecNumber>
    </recommendedName>
</protein>
<dbReference type="SMART" id="SM00028">
    <property type="entry name" value="TPR"/>
    <property type="match status" value="2"/>
</dbReference>
<dbReference type="PANTHER" id="PTHR13891">
    <property type="entry name" value="CYTOCHROME C OXIDASE ASSEMBLY FACTOR 7"/>
    <property type="match status" value="1"/>
</dbReference>
<evidence type="ECO:0000256" key="3">
    <source>
        <dbReference type="ARBA" id="ARBA00008486"/>
    </source>
</evidence>
<dbReference type="InterPro" id="IPR011990">
    <property type="entry name" value="TPR-like_helical_dom_sf"/>
</dbReference>
<dbReference type="Pfam" id="PF08238">
    <property type="entry name" value="Sel1"/>
    <property type="match status" value="6"/>
</dbReference>
<dbReference type="PANTHER" id="PTHR13891:SF1">
    <property type="entry name" value="CYTOCHROME C OXIDASE ASSEMBLY FACTOR 7"/>
    <property type="match status" value="1"/>
</dbReference>
<accession>A0A6S6THH7</accession>
<dbReference type="GO" id="GO:0008800">
    <property type="term" value="F:beta-lactamase activity"/>
    <property type="evidence" value="ECO:0007669"/>
    <property type="project" value="UniProtKB-EC"/>
</dbReference>
<dbReference type="InterPro" id="IPR019734">
    <property type="entry name" value="TPR_rpt"/>
</dbReference>
<evidence type="ECO:0000256" key="10">
    <source>
        <dbReference type="ARBA" id="ARBA00023251"/>
    </source>
</evidence>
<keyword evidence="11" id="KW-0472">Membrane</keyword>
<evidence type="ECO:0000256" key="6">
    <source>
        <dbReference type="ARBA" id="ARBA00022737"/>
    </source>
</evidence>
<dbReference type="InterPro" id="IPR040239">
    <property type="entry name" value="HcpB-like"/>
</dbReference>
<evidence type="ECO:0000256" key="7">
    <source>
        <dbReference type="ARBA" id="ARBA00022801"/>
    </source>
</evidence>
<gene>
    <name evidence="12" type="ORF">HELGO_WM19237</name>
</gene>
<proteinExistence type="inferred from homology"/>
<keyword evidence="6" id="KW-0677">Repeat</keyword>
<dbReference type="SMART" id="SM00671">
    <property type="entry name" value="SEL1"/>
    <property type="match status" value="6"/>
</dbReference>
<name>A0A6S6THH7_9BACT</name>
<evidence type="ECO:0000256" key="8">
    <source>
        <dbReference type="ARBA" id="ARBA00022803"/>
    </source>
</evidence>
<evidence type="ECO:0000256" key="5">
    <source>
        <dbReference type="ARBA" id="ARBA00022525"/>
    </source>
</evidence>
<dbReference type="EC" id="3.5.2.6" evidence="4"/>
<feature type="transmembrane region" description="Helical" evidence="11">
    <location>
        <begin position="18"/>
        <end position="37"/>
    </location>
</feature>
<keyword evidence="10" id="KW-0046">Antibiotic resistance</keyword>
<keyword evidence="11" id="KW-0812">Transmembrane</keyword>
<sequence length="331" mass="37871">MLLKYEKRYSMFDKNFKIVLFLGIVIILLIFFGKNILNGLSSVNQISTFTEPMSIRYYKRSCDYEDSKVCNELGDMYHYGNKIVSVDYEEAVEYYRRSCELDDGKGCNNLAYMLNKGKGITHNNWTAIRLYKKACKFKEMEACYNVGSMYYHGEGTKRNYYNAAYYFEKACSHGIGAGCNDLGFMHEHGKYLAASSNQAMSYYADACDMGEASGCNNLAHLKEKNGNFISAKQLYKKACMLGDNHSCNRLENVLGSRIYEIKDELALKEAISACNRSTQGGTMCYRVGLYYENLYKSSDDKDDQNKARSFFEKACDRQQSQSCKHLGDLHK</sequence>
<comment type="similarity">
    <text evidence="3">Belongs to the hcp beta-lactamase family.</text>
</comment>